<gene>
    <name evidence="1" type="ORF">PMIN01_09697</name>
</gene>
<evidence type="ECO:0000313" key="2">
    <source>
        <dbReference type="Proteomes" id="UP000756921"/>
    </source>
</evidence>
<evidence type="ECO:0000313" key="1">
    <source>
        <dbReference type="EMBL" id="KAF9732839.1"/>
    </source>
</evidence>
<dbReference type="EMBL" id="WJXW01000010">
    <property type="protein sequence ID" value="KAF9732839.1"/>
    <property type="molecule type" value="Genomic_DNA"/>
</dbReference>
<dbReference type="Proteomes" id="UP000756921">
    <property type="component" value="Unassembled WGS sequence"/>
</dbReference>
<proteinExistence type="predicted"/>
<keyword evidence="2" id="KW-1185">Reference proteome</keyword>
<reference evidence="1" key="1">
    <citation type="journal article" date="2020" name="Mol. Plant Microbe Interact.">
        <title>Genome Sequence of the Biocontrol Agent Coniothyrium minitans strain Conio (IMI 134523).</title>
        <authorList>
            <person name="Patel D."/>
            <person name="Shittu T.A."/>
            <person name="Baroncelli R."/>
            <person name="Muthumeenakshi S."/>
            <person name="Osborne T.H."/>
            <person name="Janganan T.K."/>
            <person name="Sreenivasaprasad S."/>
        </authorList>
    </citation>
    <scope>NUCLEOTIDE SEQUENCE</scope>
    <source>
        <strain evidence="1">Conio</strain>
    </source>
</reference>
<organism evidence="1 2">
    <name type="scientific">Paraphaeosphaeria minitans</name>
    <dbReference type="NCBI Taxonomy" id="565426"/>
    <lineage>
        <taxon>Eukaryota</taxon>
        <taxon>Fungi</taxon>
        <taxon>Dikarya</taxon>
        <taxon>Ascomycota</taxon>
        <taxon>Pezizomycotina</taxon>
        <taxon>Dothideomycetes</taxon>
        <taxon>Pleosporomycetidae</taxon>
        <taxon>Pleosporales</taxon>
        <taxon>Massarineae</taxon>
        <taxon>Didymosphaeriaceae</taxon>
        <taxon>Paraphaeosphaeria</taxon>
    </lineage>
</organism>
<protein>
    <submittedName>
        <fullName evidence="1">Uncharacterized protein</fullName>
    </submittedName>
</protein>
<comment type="caution">
    <text evidence="1">The sequence shown here is derived from an EMBL/GenBank/DDBJ whole genome shotgun (WGS) entry which is preliminary data.</text>
</comment>
<dbReference type="OrthoDB" id="3773872at2759"/>
<sequence length="114" mass="13161">MFRESEMILKSSKATSISSFNPEVILKRFKKTTQDNNQGSRESSHSVLSGDGWRELHRLVRATEQQSRKDAQKLSRSLHHIFANVQLLHHENARLREALATKEKQKKKGKPLDL</sequence>
<dbReference type="AlphaFoldDB" id="A0A9P6GCF7"/>
<name>A0A9P6GCF7_9PLEO</name>
<accession>A0A9P6GCF7</accession>